<sequence>MKKQIPRHNQLGEKIREVRKIKGFTLGELAKGICSLGKMSNIENGRIPVSEDELMQFCEKLNIPMNYFSDPDINEKMQELDILKQKIRDLISLKHWQHAKAELANFKHKIASYQIMSRQIDHDFLSGEFYLQTNQYEHSEDSFKKVIDVEENNNYNLRLKLKAYNALSSIFFHKKKISISLQLLKRALELSKESPTITKDERDFIYFNRSISYLYIGEYIQSFKNLNKIKQHLINPLEIEYLKLLITFLDDGRVEEISETLLSLRERLQQSGDKDGILRGWALTIYTVVISYPNSVLFEKLSDSFFHDLTMIGEIAEYKEKSLALFQLGISLCLNLSSHSTIIKELFLKTKPLLAQVEDHLLLARNNYLEGQFYNKHLHDPSTALTFFKRALESLNTNYEGIFKADILYEISKLKKFDNEAMEALELYRGQVKDQFIFTHFHELVLPAFKY</sequence>
<dbReference type="InterPro" id="IPR019734">
    <property type="entry name" value="TPR_rpt"/>
</dbReference>
<protein>
    <submittedName>
        <fullName evidence="3">Helix-turn-helix transcriptional regulator</fullName>
    </submittedName>
</protein>
<dbReference type="CDD" id="cd00093">
    <property type="entry name" value="HTH_XRE"/>
    <property type="match status" value="1"/>
</dbReference>
<dbReference type="EMBL" id="JAGDEL010000018">
    <property type="protein sequence ID" value="MBO1514005.1"/>
    <property type="molecule type" value="Genomic_DNA"/>
</dbReference>
<evidence type="ECO:0000313" key="4">
    <source>
        <dbReference type="Proteomes" id="UP000663981"/>
    </source>
</evidence>
<dbReference type="InterPro" id="IPR053163">
    <property type="entry name" value="HTH-type_regulator_Rgg"/>
</dbReference>
<evidence type="ECO:0000313" key="3">
    <source>
        <dbReference type="EMBL" id="MBO1514005.1"/>
    </source>
</evidence>
<dbReference type="PANTHER" id="PTHR37038">
    <property type="entry name" value="TRANSCRIPTIONAL REGULATOR-RELATED"/>
    <property type="match status" value="1"/>
</dbReference>
<keyword evidence="1" id="KW-0802">TPR repeat</keyword>
<proteinExistence type="predicted"/>
<dbReference type="PROSITE" id="PS50943">
    <property type="entry name" value="HTH_CROC1"/>
    <property type="match status" value="1"/>
</dbReference>
<evidence type="ECO:0000259" key="2">
    <source>
        <dbReference type="PROSITE" id="PS50943"/>
    </source>
</evidence>
<dbReference type="InterPro" id="IPR010982">
    <property type="entry name" value="Lambda_DNA-bd_dom_sf"/>
</dbReference>
<reference evidence="3 4" key="1">
    <citation type="submission" date="2021-03" db="EMBL/GenBank/DDBJ databases">
        <title>Whole genome sequence of Metabacillus bambusae BG109.</title>
        <authorList>
            <person name="Jeong J.W."/>
        </authorList>
    </citation>
    <scope>NUCLEOTIDE SEQUENCE [LARGE SCALE GENOMIC DNA]</scope>
    <source>
        <strain evidence="3 4">BG109</strain>
    </source>
</reference>
<keyword evidence="4" id="KW-1185">Reference proteome</keyword>
<evidence type="ECO:0000256" key="1">
    <source>
        <dbReference type="PROSITE-ProRule" id="PRU00339"/>
    </source>
</evidence>
<feature type="repeat" description="TPR" evidence="1">
    <location>
        <begin position="120"/>
        <end position="153"/>
    </location>
</feature>
<dbReference type="Gene3D" id="1.25.40.10">
    <property type="entry name" value="Tetratricopeptide repeat domain"/>
    <property type="match status" value="1"/>
</dbReference>
<organism evidence="3 4">
    <name type="scientific">Metabacillus bambusae</name>
    <dbReference type="NCBI Taxonomy" id="2795218"/>
    <lineage>
        <taxon>Bacteria</taxon>
        <taxon>Bacillati</taxon>
        <taxon>Bacillota</taxon>
        <taxon>Bacilli</taxon>
        <taxon>Bacillales</taxon>
        <taxon>Bacillaceae</taxon>
        <taxon>Metabacillus</taxon>
    </lineage>
</organism>
<dbReference type="SUPFAM" id="SSF47413">
    <property type="entry name" value="lambda repressor-like DNA-binding domains"/>
    <property type="match status" value="1"/>
</dbReference>
<dbReference type="SMART" id="SM00530">
    <property type="entry name" value="HTH_XRE"/>
    <property type="match status" value="1"/>
</dbReference>
<gene>
    <name evidence="3" type="ORF">I7822_20500</name>
</gene>
<dbReference type="InterPro" id="IPR011990">
    <property type="entry name" value="TPR-like_helical_dom_sf"/>
</dbReference>
<feature type="domain" description="HTH cro/C1-type" evidence="2">
    <location>
        <begin position="15"/>
        <end position="68"/>
    </location>
</feature>
<dbReference type="SUPFAM" id="SSF48452">
    <property type="entry name" value="TPR-like"/>
    <property type="match status" value="1"/>
</dbReference>
<comment type="caution">
    <text evidence="3">The sequence shown here is derived from an EMBL/GenBank/DDBJ whole genome shotgun (WGS) entry which is preliminary data.</text>
</comment>
<dbReference type="PANTHER" id="PTHR37038:SF14">
    <property type="entry name" value="TRANSCRIPTIONAL ACTIVATOR"/>
    <property type="match status" value="1"/>
</dbReference>
<dbReference type="RefSeq" id="WP_207980933.1">
    <property type="nucleotide sequence ID" value="NZ_JAGDEL010000018.1"/>
</dbReference>
<accession>A0ABS3N6V4</accession>
<name>A0ABS3N6V4_9BACI</name>
<dbReference type="Proteomes" id="UP000663981">
    <property type="component" value="Unassembled WGS sequence"/>
</dbReference>
<dbReference type="PROSITE" id="PS50005">
    <property type="entry name" value="TPR"/>
    <property type="match status" value="1"/>
</dbReference>
<dbReference type="InterPro" id="IPR001387">
    <property type="entry name" value="Cro/C1-type_HTH"/>
</dbReference>